<dbReference type="STRING" id="943830.A4A58_28390"/>
<keyword evidence="7 12" id="KW-0479">Metal-binding</keyword>
<evidence type="ECO:0000256" key="1">
    <source>
        <dbReference type="ARBA" id="ARBA00001947"/>
    </source>
</evidence>
<dbReference type="InterPro" id="IPR015870">
    <property type="entry name" value="UDP-acyl_N-AcGlcN_deAcase_N"/>
</dbReference>
<dbReference type="GO" id="GO:0103117">
    <property type="term" value="F:UDP-3-O-acyl-N-acetylglucosamine deacetylase activity"/>
    <property type="evidence" value="ECO:0007669"/>
    <property type="project" value="UniProtKB-UniRule"/>
</dbReference>
<protein>
    <recommendedName>
        <fullName evidence="4 12">UDP-3-O-acyl-N-acetylglucosamine deacetylase</fullName>
        <shortName evidence="12">UDP-3-O-acyl-GlcNAc deacetylase</shortName>
        <ecNumber evidence="4 12">3.5.1.108</ecNumber>
    </recommendedName>
    <alternativeName>
        <fullName evidence="12">UDP-3-O-[R-3-hydroxymyristoyl]-N-acetylglucosamine deacetylase</fullName>
    </alternativeName>
</protein>
<keyword evidence="5 12" id="KW-0444">Lipid biosynthesis</keyword>
<feature type="binding site" evidence="12">
    <location>
        <position position="82"/>
    </location>
    <ligand>
        <name>Zn(2+)</name>
        <dbReference type="ChEBI" id="CHEBI:29105"/>
    </ligand>
</feature>
<feature type="active site" description="Proton donor" evidence="12">
    <location>
        <position position="267"/>
    </location>
</feature>
<dbReference type="InterPro" id="IPR004463">
    <property type="entry name" value="UDP-acyl_GlcNac_deAcase"/>
</dbReference>
<evidence type="ECO:0000256" key="5">
    <source>
        <dbReference type="ARBA" id="ARBA00022516"/>
    </source>
</evidence>
<dbReference type="InterPro" id="IPR020568">
    <property type="entry name" value="Ribosomal_Su5_D2-typ_SF"/>
</dbReference>
<dbReference type="HAMAP" id="MF_00388">
    <property type="entry name" value="LpxC"/>
    <property type="match status" value="1"/>
</dbReference>
<keyword evidence="10 12" id="KW-0443">Lipid metabolism</keyword>
<evidence type="ECO:0000256" key="2">
    <source>
        <dbReference type="ARBA" id="ARBA00002923"/>
    </source>
</evidence>
<evidence type="ECO:0000256" key="6">
    <source>
        <dbReference type="ARBA" id="ARBA00022556"/>
    </source>
</evidence>
<keyword evidence="8 12" id="KW-0378">Hydrolase</keyword>
<comment type="caution">
    <text evidence="13">The sequence shown here is derived from an EMBL/GenBank/DDBJ whole genome shotgun (WGS) entry which is preliminary data.</text>
</comment>
<evidence type="ECO:0000256" key="12">
    <source>
        <dbReference type="HAMAP-Rule" id="MF_00388"/>
    </source>
</evidence>
<dbReference type="GO" id="GO:0016020">
    <property type="term" value="C:membrane"/>
    <property type="evidence" value="ECO:0007669"/>
    <property type="project" value="GOC"/>
</dbReference>
<dbReference type="Proteomes" id="UP000076574">
    <property type="component" value="Unassembled WGS sequence"/>
</dbReference>
<feature type="binding site" evidence="12">
    <location>
        <position position="240"/>
    </location>
    <ligand>
        <name>Zn(2+)</name>
        <dbReference type="ChEBI" id="CHEBI:29105"/>
    </ligand>
</feature>
<comment type="similarity">
    <text evidence="12">Belongs to the LpxC family.</text>
</comment>
<evidence type="ECO:0000256" key="7">
    <source>
        <dbReference type="ARBA" id="ARBA00022723"/>
    </source>
</evidence>
<evidence type="ECO:0000256" key="9">
    <source>
        <dbReference type="ARBA" id="ARBA00022833"/>
    </source>
</evidence>
<dbReference type="RefSeq" id="WP_068734081.1">
    <property type="nucleotide sequence ID" value="NZ_LVYV01000015.1"/>
</dbReference>
<evidence type="ECO:0000313" key="13">
    <source>
        <dbReference type="EMBL" id="KZD22764.1"/>
    </source>
</evidence>
<dbReference type="AlphaFoldDB" id="A0A163YZV1"/>
<organism evidence="13 14">
    <name type="scientific">Tardiphaga robiniae</name>
    <dbReference type="NCBI Taxonomy" id="943830"/>
    <lineage>
        <taxon>Bacteria</taxon>
        <taxon>Pseudomonadati</taxon>
        <taxon>Pseudomonadota</taxon>
        <taxon>Alphaproteobacteria</taxon>
        <taxon>Hyphomicrobiales</taxon>
        <taxon>Nitrobacteraceae</taxon>
        <taxon>Tardiphaga</taxon>
    </lineage>
</organism>
<dbReference type="Gene3D" id="3.30.1700.10">
    <property type="entry name" value="lpxc deacetylase, domain 2"/>
    <property type="match status" value="1"/>
</dbReference>
<reference evidence="13 14" key="1">
    <citation type="submission" date="2016-03" db="EMBL/GenBank/DDBJ databases">
        <title>Microsymbionts genomes from the relict species Vavilovia formosa (Stev.) Fed.</title>
        <authorList>
            <person name="Kopat V."/>
            <person name="Chirak E."/>
            <person name="Kimeklis A."/>
            <person name="Andronov E."/>
        </authorList>
    </citation>
    <scope>NUCLEOTIDE SEQUENCE [LARGE SCALE GENOMIC DNA]</scope>
    <source>
        <strain evidence="13 14">Vaf07</strain>
    </source>
</reference>
<comment type="cofactor">
    <cofactor evidence="1 12">
        <name>Zn(2+)</name>
        <dbReference type="ChEBI" id="CHEBI:29105"/>
    </cofactor>
</comment>
<comment type="catalytic activity">
    <reaction evidence="11 12">
        <text>a UDP-3-O-[(3R)-3-hydroxyacyl]-N-acetyl-alpha-D-glucosamine + H2O = a UDP-3-O-[(3R)-3-hydroxyacyl]-alpha-D-glucosamine + acetate</text>
        <dbReference type="Rhea" id="RHEA:67816"/>
        <dbReference type="ChEBI" id="CHEBI:15377"/>
        <dbReference type="ChEBI" id="CHEBI:30089"/>
        <dbReference type="ChEBI" id="CHEBI:137740"/>
        <dbReference type="ChEBI" id="CHEBI:173225"/>
        <dbReference type="EC" id="3.5.1.108"/>
    </reaction>
</comment>
<dbReference type="PANTHER" id="PTHR33694">
    <property type="entry name" value="UDP-3-O-ACYL-N-ACETYLGLUCOSAMINE DEACETYLASE 1, MITOCHONDRIAL-RELATED"/>
    <property type="match status" value="1"/>
</dbReference>
<dbReference type="GO" id="GO:0046872">
    <property type="term" value="F:metal ion binding"/>
    <property type="evidence" value="ECO:0007669"/>
    <property type="project" value="UniProtKB-KW"/>
</dbReference>
<dbReference type="SUPFAM" id="SSF54211">
    <property type="entry name" value="Ribosomal protein S5 domain 2-like"/>
    <property type="match status" value="2"/>
</dbReference>
<evidence type="ECO:0000256" key="3">
    <source>
        <dbReference type="ARBA" id="ARBA00005002"/>
    </source>
</evidence>
<gene>
    <name evidence="12" type="primary">lpxC</name>
    <name evidence="13" type="ORF">A4A58_28390</name>
</gene>
<keyword evidence="6 12" id="KW-0441">Lipid A biosynthesis</keyword>
<dbReference type="EMBL" id="LVYV01000015">
    <property type="protein sequence ID" value="KZD22764.1"/>
    <property type="molecule type" value="Genomic_DNA"/>
</dbReference>
<comment type="function">
    <text evidence="2 12">Catalyzes the hydrolysis of UDP-3-O-myristoyl-N-acetylglucosamine to form UDP-3-O-myristoylglucosamine and acetate, the committed step in lipid A biosynthesis.</text>
</comment>
<name>A0A163YZV1_9BRAD</name>
<evidence type="ECO:0000256" key="10">
    <source>
        <dbReference type="ARBA" id="ARBA00023098"/>
    </source>
</evidence>
<dbReference type="Gene3D" id="3.30.230.20">
    <property type="entry name" value="lpxc deacetylase, domain 1"/>
    <property type="match status" value="1"/>
</dbReference>
<evidence type="ECO:0000256" key="8">
    <source>
        <dbReference type="ARBA" id="ARBA00022801"/>
    </source>
</evidence>
<dbReference type="NCBIfam" id="TIGR00325">
    <property type="entry name" value="lpxC"/>
    <property type="match status" value="1"/>
</dbReference>
<evidence type="ECO:0000256" key="4">
    <source>
        <dbReference type="ARBA" id="ARBA00012745"/>
    </source>
</evidence>
<sequence length="321" mass="33792">MTFSRQTTLGSQATVTGVGVHSGKPVSLTLGPAPVDAGYIFVRTGLEGVDREIQADAKSVIATEFATVLGDREGPIVSTAEHVLAALRGMGIDNATIEVDGPEVPIMDGSAAAFVAAIDQAGVVEQGARRRFIQVLKPVQVAIGDSFGEIRPHAAGFRAEVEISFANPVIGRQSYVLDLNPESFRRDIARARTFGCMNDVARLWSAGFALGASFENSVVFDDDKLLNTEGLRYSDECARHKVLDAVGDLALAGLPILGAYRSVRGGHKLNNAVLCALMADRSAWKIVEADAVPVRRGRASADVTSGMLGGMIAPAFGPDVS</sequence>
<dbReference type="InterPro" id="IPR011334">
    <property type="entry name" value="UDP-acyl_GlcNac_deAcase_C"/>
</dbReference>
<proteinExistence type="inferred from homology"/>
<dbReference type="Pfam" id="PF03331">
    <property type="entry name" value="LpxC"/>
    <property type="match status" value="1"/>
</dbReference>
<dbReference type="EC" id="3.5.1.108" evidence="4 12"/>
<dbReference type="PANTHER" id="PTHR33694:SF1">
    <property type="entry name" value="UDP-3-O-ACYL-N-ACETYLGLUCOSAMINE DEACETYLASE 1, MITOCHONDRIAL-RELATED"/>
    <property type="match status" value="1"/>
</dbReference>
<evidence type="ECO:0000256" key="11">
    <source>
        <dbReference type="ARBA" id="ARBA00024535"/>
    </source>
</evidence>
<dbReference type="OrthoDB" id="9802746at2"/>
<feature type="binding site" evidence="12">
    <location>
        <position position="244"/>
    </location>
    <ligand>
        <name>Zn(2+)</name>
        <dbReference type="ChEBI" id="CHEBI:29105"/>
    </ligand>
</feature>
<dbReference type="GO" id="GO:0009245">
    <property type="term" value="P:lipid A biosynthetic process"/>
    <property type="evidence" value="ECO:0007669"/>
    <property type="project" value="UniProtKB-UniRule"/>
</dbReference>
<keyword evidence="14" id="KW-1185">Reference proteome</keyword>
<keyword evidence="9 12" id="KW-0862">Zinc</keyword>
<comment type="pathway">
    <text evidence="3 12">Glycolipid biosynthesis; lipid IV(A) biosynthesis; lipid IV(A) from (3R)-3-hydroxytetradecanoyl-[acyl-carrier-protein] and UDP-N-acetyl-alpha-D-glucosamine: step 2/6.</text>
</comment>
<evidence type="ECO:0000313" key="14">
    <source>
        <dbReference type="Proteomes" id="UP000076574"/>
    </source>
</evidence>
<accession>A0A163YZV1</accession>
<dbReference type="UniPathway" id="UPA00359">
    <property type="reaction ID" value="UER00478"/>
</dbReference>